<dbReference type="InterPro" id="IPR024079">
    <property type="entry name" value="MetalloPept_cat_dom_sf"/>
</dbReference>
<organism evidence="2 3">
    <name type="scientific">Priestia endophytica DSM 13796</name>
    <dbReference type="NCBI Taxonomy" id="1121089"/>
    <lineage>
        <taxon>Bacteria</taxon>
        <taxon>Bacillati</taxon>
        <taxon>Bacillota</taxon>
        <taxon>Bacilli</taxon>
        <taxon>Bacillales</taxon>
        <taxon>Bacillaceae</taxon>
        <taxon>Priestia</taxon>
    </lineage>
</organism>
<evidence type="ECO:0000313" key="2">
    <source>
        <dbReference type="EMBL" id="SFQ82159.1"/>
    </source>
</evidence>
<reference evidence="2 3" key="1">
    <citation type="submission" date="2016-10" db="EMBL/GenBank/DDBJ databases">
        <authorList>
            <person name="Varghese N."/>
            <person name="Submissions S."/>
        </authorList>
    </citation>
    <scope>NUCLEOTIDE SEQUENCE [LARGE SCALE GENOMIC DNA]</scope>
    <source>
        <strain evidence="2 3">DSM 13796</strain>
    </source>
</reference>
<dbReference type="Pfam" id="PF13688">
    <property type="entry name" value="Reprolysin_5"/>
    <property type="match status" value="1"/>
</dbReference>
<keyword evidence="3" id="KW-1185">Reference proteome</keyword>
<sequence length="262" mass="29338">MKKSAFILSLILSASFIPFGFVDAHEETNTAPQYIRDKLPQHREFTNLTEHPKTEKTVKANVLNKNGQIIDQKVFEKTADSTNSSSTTDQGTQKVTVLAVADEEYKAAYPDWQSRIQSIVEKADDAFNRDHNIDFEVKGLGEWGSSGQNSEQILADLSKDWDGQEYDFVIGFTRDANFDAGGIGYVYNSEPFGSAISVNLDQGTANTAKATQHELSHNFGLGHDPQGSGIKCIMNYDYAYSVDYWDPEHNETIEKNKIWYGN</sequence>
<protein>
    <submittedName>
        <fullName evidence="2">Metallo-peptidase family M12</fullName>
    </submittedName>
</protein>
<accession>A0A1I6BMI9</accession>
<dbReference type="SUPFAM" id="SSF55486">
    <property type="entry name" value="Metalloproteases ('zincins'), catalytic domain"/>
    <property type="match status" value="1"/>
</dbReference>
<keyword evidence="1" id="KW-0732">Signal</keyword>
<dbReference type="Proteomes" id="UP000182762">
    <property type="component" value="Unassembled WGS sequence"/>
</dbReference>
<dbReference type="RefSeq" id="WP_061802419.1">
    <property type="nucleotide sequence ID" value="NZ_FOXX01000011.1"/>
</dbReference>
<feature type="signal peptide" evidence="1">
    <location>
        <begin position="1"/>
        <end position="24"/>
    </location>
</feature>
<dbReference type="EMBL" id="FOXX01000011">
    <property type="protein sequence ID" value="SFQ82159.1"/>
    <property type="molecule type" value="Genomic_DNA"/>
</dbReference>
<comment type="caution">
    <text evidence="2">The sequence shown here is derived from an EMBL/GenBank/DDBJ whole genome shotgun (WGS) entry which is preliminary data.</text>
</comment>
<proteinExistence type="predicted"/>
<feature type="chain" id="PRO_5045821181" evidence="1">
    <location>
        <begin position="25"/>
        <end position="262"/>
    </location>
</feature>
<evidence type="ECO:0000256" key="1">
    <source>
        <dbReference type="SAM" id="SignalP"/>
    </source>
</evidence>
<dbReference type="Gene3D" id="3.40.390.10">
    <property type="entry name" value="Collagenase (Catalytic Domain)"/>
    <property type="match status" value="1"/>
</dbReference>
<gene>
    <name evidence="2" type="ORF">SAMN02745910_03848</name>
</gene>
<evidence type="ECO:0000313" key="3">
    <source>
        <dbReference type="Proteomes" id="UP000182762"/>
    </source>
</evidence>
<name>A0A1I6BMI9_9BACI</name>
<dbReference type="GeneID" id="93712423"/>